<accession>A0AAW6TXY8</accession>
<dbReference type="EMBL" id="JASCXX010000019">
    <property type="protein sequence ID" value="MDI6450377.1"/>
    <property type="molecule type" value="Genomic_DNA"/>
</dbReference>
<evidence type="ECO:0000313" key="3">
    <source>
        <dbReference type="EMBL" id="MDI6450377.1"/>
    </source>
</evidence>
<dbReference type="SUPFAM" id="SSF48208">
    <property type="entry name" value="Six-hairpin glycosidases"/>
    <property type="match status" value="1"/>
</dbReference>
<evidence type="ECO:0000259" key="1">
    <source>
        <dbReference type="Pfam" id="PF07944"/>
    </source>
</evidence>
<dbReference type="PANTHER" id="PTHR31151">
    <property type="entry name" value="PROLINE-TRNA LIGASE (DUF1680)"/>
    <property type="match status" value="1"/>
</dbReference>
<proteinExistence type="predicted"/>
<dbReference type="Pfam" id="PF07944">
    <property type="entry name" value="Beta-AFase-like_GH127_cat"/>
    <property type="match status" value="1"/>
</dbReference>
<feature type="domain" description="Non-reducing end beta-L-arabinofuranosidase-like GH127 middle" evidence="2">
    <location>
        <begin position="431"/>
        <end position="527"/>
    </location>
</feature>
<dbReference type="GO" id="GO:0016787">
    <property type="term" value="F:hydrolase activity"/>
    <property type="evidence" value="ECO:0007669"/>
    <property type="project" value="UniProtKB-KW"/>
</dbReference>
<dbReference type="AlphaFoldDB" id="A0AAW6TXY8"/>
<sequence>MDTSRIAIAAVLTLVLISSLYGATRVQVVSTPPTAQTNDFYVSNRPPLTPEPLVKLPIGAIRPEGWVRRQLELQADGFVGHLGEISQFLRKDGNAWLSPEGEGHSPWEELPYWLKGFGDMGYVLGDERIIDEAKVWIEATIASRQPDGWFGPLANKAGGRAEGKVPDLWPHMVMLNALQSYYEFTQDARVIDLMTEYFKWELAVPDERFLPPFWQQQRAGDNLASVHWLYNRTGEAFLLELGEKIHRNMARWDETVASWHNVNIAECFRAPATFYQQSHDRHHLLAAERNYAMVWGVYGEVPGGMFGGDENCRKGYHGPRQAIETCASVEFMLSCEMLLKITGDLKWADRCEDVAFNTFPPSMTADLKALHYLTSPNACQLDHANKAPGIQNGGEMLSYNPHSYRCCQHNVAHGWPYYAQHLWMATPDNGLAAVLYAASEVTVKVGAGDEVTIRAQTRYPFEDTIRLTIGAKKPAQFPLYLRVPGWCEGAAVKINGKRIEVHARPQSYIVLDGLWKQDDKIELTLPMTIGLRYWPRNGDCVSVDRGPLTYSLKIAEKYVRYGGTDTWPAFDVFPTSDWNYGLVIDPARPVAAQFQVREKRWPADDQPFETNAAPIEMTAKARKIPNWQADRRGLIDEVQQSPVRSDERTETVTLIPMGCARLRISAFPWIGDGPDATEWTLPSTEGVGKIPAKASHCNDADTVTALSDEKLPAHSNDHDIPRFTWWPRRGTTEWVQYDLKEPRAVRSVDVYWFDDSPIGGGCRAPQSWRLLYRDGDDWKNIPNSSAHGVQKDRFNTVTFDEVTAPALRIEVQLQEGFSGGILEWRIR</sequence>
<evidence type="ECO:0000313" key="4">
    <source>
        <dbReference type="Proteomes" id="UP001431776"/>
    </source>
</evidence>
<keyword evidence="4" id="KW-1185">Reference proteome</keyword>
<reference evidence="3" key="1">
    <citation type="submission" date="2023-05" db="EMBL/GenBank/DDBJ databases">
        <title>Anaerotaeda fermentans gen. nov., sp. nov., a novel anaerobic planctomycete of the new family within the order Sedimentisphaerales isolated from Taman Peninsula, Russia.</title>
        <authorList>
            <person name="Khomyakova M.A."/>
            <person name="Merkel A.Y."/>
            <person name="Slobodkin A.I."/>
        </authorList>
    </citation>
    <scope>NUCLEOTIDE SEQUENCE</scope>
    <source>
        <strain evidence="3">M17dextr</strain>
    </source>
</reference>
<dbReference type="InterPro" id="IPR008979">
    <property type="entry name" value="Galactose-bd-like_sf"/>
</dbReference>
<feature type="domain" description="Non-reducing end beta-L-arabinofuranosidase-like GH127 catalytic" evidence="1">
    <location>
        <begin position="111"/>
        <end position="419"/>
    </location>
</feature>
<evidence type="ECO:0000259" key="2">
    <source>
        <dbReference type="Pfam" id="PF20736"/>
    </source>
</evidence>
<dbReference type="SUPFAM" id="SSF49785">
    <property type="entry name" value="Galactose-binding domain-like"/>
    <property type="match status" value="1"/>
</dbReference>
<comment type="caution">
    <text evidence="3">The sequence shown here is derived from an EMBL/GenBank/DDBJ whole genome shotgun (WGS) entry which is preliminary data.</text>
</comment>
<dbReference type="GO" id="GO:0005975">
    <property type="term" value="P:carbohydrate metabolic process"/>
    <property type="evidence" value="ECO:0007669"/>
    <property type="project" value="InterPro"/>
</dbReference>
<name>A0AAW6TXY8_9BACT</name>
<keyword evidence="3" id="KW-0378">Hydrolase</keyword>
<gene>
    <name evidence="3" type="ORF">QJ522_15050</name>
</gene>
<dbReference type="Pfam" id="PF20736">
    <property type="entry name" value="Glyco_hydro127M"/>
    <property type="match status" value="1"/>
</dbReference>
<dbReference type="InterPro" id="IPR008928">
    <property type="entry name" value="6-hairpin_glycosidase_sf"/>
</dbReference>
<dbReference type="InterPro" id="IPR049046">
    <property type="entry name" value="Beta-AFase-like_GH127_middle"/>
</dbReference>
<protein>
    <submittedName>
        <fullName evidence="3">Glycoside hydrolase family 127 protein</fullName>
    </submittedName>
</protein>
<dbReference type="Proteomes" id="UP001431776">
    <property type="component" value="Unassembled WGS sequence"/>
</dbReference>
<dbReference type="PANTHER" id="PTHR31151:SF0">
    <property type="entry name" value="PROLINE-TRNA LIGASE (DUF1680)"/>
    <property type="match status" value="1"/>
</dbReference>
<dbReference type="Gene3D" id="2.60.120.260">
    <property type="entry name" value="Galactose-binding domain-like"/>
    <property type="match status" value="1"/>
</dbReference>
<organism evidence="3 4">
    <name type="scientific">Anaerobaca lacustris</name>
    <dbReference type="NCBI Taxonomy" id="3044600"/>
    <lineage>
        <taxon>Bacteria</taxon>
        <taxon>Pseudomonadati</taxon>
        <taxon>Planctomycetota</taxon>
        <taxon>Phycisphaerae</taxon>
        <taxon>Sedimentisphaerales</taxon>
        <taxon>Anaerobacaceae</taxon>
        <taxon>Anaerobaca</taxon>
    </lineage>
</organism>
<dbReference type="InterPro" id="IPR012878">
    <property type="entry name" value="Beta-AFase-like_GH127_cat"/>
</dbReference>